<keyword evidence="2" id="KW-0378">Hydrolase</keyword>
<dbReference type="SUPFAM" id="SSF51261">
    <property type="entry name" value="Duplicated hybrid motif"/>
    <property type="match status" value="1"/>
</dbReference>
<evidence type="ECO:0000259" key="1">
    <source>
        <dbReference type="Pfam" id="PF01551"/>
    </source>
</evidence>
<dbReference type="PANTHER" id="PTHR21666">
    <property type="entry name" value="PEPTIDASE-RELATED"/>
    <property type="match status" value="1"/>
</dbReference>
<evidence type="ECO:0000313" key="3">
    <source>
        <dbReference type="Proteomes" id="UP001589766"/>
    </source>
</evidence>
<dbReference type="Gene3D" id="2.70.70.10">
    <property type="entry name" value="Glucose Permease (Domain IIA)"/>
    <property type="match status" value="1"/>
</dbReference>
<comment type="caution">
    <text evidence="2">The sequence shown here is derived from an EMBL/GenBank/DDBJ whole genome shotgun (WGS) entry which is preliminary data.</text>
</comment>
<dbReference type="InterPro" id="IPR011055">
    <property type="entry name" value="Dup_hybrid_motif"/>
</dbReference>
<dbReference type="CDD" id="cd12797">
    <property type="entry name" value="M23_peptidase"/>
    <property type="match status" value="1"/>
</dbReference>
<dbReference type="EC" id="3.4.-.-" evidence="2"/>
<reference evidence="2 3" key="1">
    <citation type="submission" date="2024-09" db="EMBL/GenBank/DDBJ databases">
        <authorList>
            <person name="Sun Q."/>
            <person name="Mori K."/>
        </authorList>
    </citation>
    <scope>NUCLEOTIDE SEQUENCE [LARGE SCALE GENOMIC DNA]</scope>
    <source>
        <strain evidence="2 3">CCM 7609</strain>
    </source>
</reference>
<organism evidence="2 3">
    <name type="scientific">Citricoccus parietis</name>
    <dbReference type="NCBI Taxonomy" id="592307"/>
    <lineage>
        <taxon>Bacteria</taxon>
        <taxon>Bacillati</taxon>
        <taxon>Actinomycetota</taxon>
        <taxon>Actinomycetes</taxon>
        <taxon>Micrococcales</taxon>
        <taxon>Micrococcaceae</taxon>
        <taxon>Citricoccus</taxon>
    </lineage>
</organism>
<gene>
    <name evidence="2" type="ORF">ACFFIO_06165</name>
</gene>
<dbReference type="GO" id="GO:0016787">
    <property type="term" value="F:hydrolase activity"/>
    <property type="evidence" value="ECO:0007669"/>
    <property type="project" value="UniProtKB-KW"/>
</dbReference>
<accession>A0ABV6F3J6</accession>
<evidence type="ECO:0000313" key="2">
    <source>
        <dbReference type="EMBL" id="MFC0248083.1"/>
    </source>
</evidence>
<proteinExistence type="predicted"/>
<feature type="domain" description="M23ase beta-sheet core" evidence="1">
    <location>
        <begin position="112"/>
        <end position="179"/>
    </location>
</feature>
<dbReference type="InterPro" id="IPR016047">
    <property type="entry name" value="M23ase_b-sheet_dom"/>
</dbReference>
<sequence>MTMPLDLDYPFTGRWLVQNSPANRVPSHGTPLFGLSHAIDFIPVDDAGRSAPYTLTSFLRPEPAAAFPGFGRPLTAPVDGVVVGVHGTEPDHRSHRGLPSVGYAVTQRRRLAAGWWGLSGNHVLIETRGADGRTAVVVLCHLQQGSPVVRPGQSVHQGEAIGRCGNSGNSTEPHVHVHAVDGRDVSRASVVPISFRGGLPRNGEIVDAG</sequence>
<dbReference type="RefSeq" id="WP_378040709.1">
    <property type="nucleotide sequence ID" value="NZ_JBHLWH010000014.1"/>
</dbReference>
<dbReference type="Proteomes" id="UP001589766">
    <property type="component" value="Unassembled WGS sequence"/>
</dbReference>
<keyword evidence="3" id="KW-1185">Reference proteome</keyword>
<dbReference type="InterPro" id="IPR050570">
    <property type="entry name" value="Cell_wall_metabolism_enzyme"/>
</dbReference>
<name>A0ABV6F3J6_9MICC</name>
<dbReference type="PANTHER" id="PTHR21666:SF270">
    <property type="entry name" value="MUREIN HYDROLASE ACTIVATOR ENVC"/>
    <property type="match status" value="1"/>
</dbReference>
<dbReference type="EMBL" id="JBHLWH010000014">
    <property type="protein sequence ID" value="MFC0248083.1"/>
    <property type="molecule type" value="Genomic_DNA"/>
</dbReference>
<protein>
    <submittedName>
        <fullName evidence="2">M23 family metallopeptidase</fullName>
        <ecNumber evidence="2">3.4.-.-</ecNumber>
    </submittedName>
</protein>
<dbReference type="Pfam" id="PF01551">
    <property type="entry name" value="Peptidase_M23"/>
    <property type="match status" value="1"/>
</dbReference>